<organism evidence="12">
    <name type="scientific">Spirodela intermedia</name>
    <name type="common">Intermediate duckweed</name>
    <dbReference type="NCBI Taxonomy" id="51605"/>
    <lineage>
        <taxon>Eukaryota</taxon>
        <taxon>Viridiplantae</taxon>
        <taxon>Streptophyta</taxon>
        <taxon>Embryophyta</taxon>
        <taxon>Tracheophyta</taxon>
        <taxon>Spermatophyta</taxon>
        <taxon>Magnoliopsida</taxon>
        <taxon>Liliopsida</taxon>
        <taxon>Araceae</taxon>
        <taxon>Lemnoideae</taxon>
        <taxon>Spirodela</taxon>
    </lineage>
</organism>
<dbReference type="InterPro" id="IPR050967">
    <property type="entry name" value="Thiamine_Salvage_TenA"/>
</dbReference>
<dbReference type="Gene3D" id="1.20.910.10">
    <property type="entry name" value="Heme oxygenase-like"/>
    <property type="match status" value="1"/>
</dbReference>
<dbReference type="FunFam" id="1.20.910.10:FF:000007">
    <property type="entry name" value="Bifunctional TENA-E protein"/>
    <property type="match status" value="1"/>
</dbReference>
<dbReference type="CDD" id="cd19357">
    <property type="entry name" value="TenA_E_At3g16990-like"/>
    <property type="match status" value="1"/>
</dbReference>
<dbReference type="InterPro" id="IPR016084">
    <property type="entry name" value="Haem_Oase-like_multi-hlx"/>
</dbReference>
<evidence type="ECO:0000256" key="3">
    <source>
        <dbReference type="ARBA" id="ARBA00012684"/>
    </source>
</evidence>
<dbReference type="AlphaFoldDB" id="A0A7I8IBI3"/>
<evidence type="ECO:0000313" key="12">
    <source>
        <dbReference type="EMBL" id="CAA2614613.1"/>
    </source>
</evidence>
<keyword evidence="4" id="KW-0378">Hydrolase</keyword>
<comment type="similarity">
    <text evidence="7">Belongs to the thiaminase-2 family.</text>
</comment>
<dbReference type="Pfam" id="PF03070">
    <property type="entry name" value="TENA_THI-4"/>
    <property type="match status" value="1"/>
</dbReference>
<dbReference type="PANTHER" id="PTHR43198:SF5">
    <property type="entry name" value="BIFUNCTIONAL TENA-E PROTEIN"/>
    <property type="match status" value="1"/>
</dbReference>
<dbReference type="GO" id="GO:0009228">
    <property type="term" value="P:thiamine biosynthetic process"/>
    <property type="evidence" value="ECO:0007669"/>
    <property type="project" value="UniProtKB-KW"/>
</dbReference>
<evidence type="ECO:0000313" key="13">
    <source>
        <dbReference type="Proteomes" id="UP001189122"/>
    </source>
</evidence>
<evidence type="ECO:0000256" key="5">
    <source>
        <dbReference type="ARBA" id="ARBA00022977"/>
    </source>
</evidence>
<keyword evidence="6" id="KW-1015">Disulfide bond</keyword>
<keyword evidence="5" id="KW-0784">Thiamine biosynthesis</keyword>
<dbReference type="EMBL" id="CACRZD030000001">
    <property type="protein sequence ID" value="CAA6654402.1"/>
    <property type="molecule type" value="Genomic_DNA"/>
</dbReference>
<evidence type="ECO:0000256" key="9">
    <source>
        <dbReference type="ARBA" id="ARBA00079571"/>
    </source>
</evidence>
<dbReference type="GO" id="GO:0050334">
    <property type="term" value="F:thiaminase activity"/>
    <property type="evidence" value="ECO:0007669"/>
    <property type="project" value="UniProtKB-EC"/>
</dbReference>
<evidence type="ECO:0000256" key="8">
    <source>
        <dbReference type="ARBA" id="ARBA00077314"/>
    </source>
</evidence>
<proteinExistence type="inferred from homology"/>
<evidence type="ECO:0000256" key="7">
    <source>
        <dbReference type="ARBA" id="ARBA00060919"/>
    </source>
</evidence>
<dbReference type="EC" id="3.5.99.2" evidence="3"/>
<dbReference type="EMBL" id="LR743588">
    <property type="protein sequence ID" value="CAA2614613.1"/>
    <property type="molecule type" value="Genomic_DNA"/>
</dbReference>
<dbReference type="GO" id="GO:0005829">
    <property type="term" value="C:cytosol"/>
    <property type="evidence" value="ECO:0007669"/>
    <property type="project" value="TreeGrafter"/>
</dbReference>
<dbReference type="SUPFAM" id="SSF48613">
    <property type="entry name" value="Heme oxygenase-like"/>
    <property type="match status" value="1"/>
</dbReference>
<gene>
    <name evidence="12" type="ORF">SI7747_01000992</name>
</gene>
<protein>
    <recommendedName>
        <fullName evidence="3">aminopyrimidine aminohydrolase</fullName>
        <ecNumber evidence="3">3.5.99.2</ecNumber>
    </recommendedName>
    <alternativeName>
        <fullName evidence="9">Aminopyrimidine aminohydrolase</fullName>
    </alternativeName>
    <alternativeName>
        <fullName evidence="10">Formylaminopyrimidine amidohydrolase</fullName>
    </alternativeName>
    <alternativeName>
        <fullName evidence="8">Formylaminopyrimidine deformylase</fullName>
    </alternativeName>
</protein>
<evidence type="ECO:0000256" key="1">
    <source>
        <dbReference type="ARBA" id="ARBA00001881"/>
    </source>
</evidence>
<feature type="domain" description="Thiaminase-2/PQQC" evidence="11">
    <location>
        <begin position="21"/>
        <end position="227"/>
    </location>
</feature>
<dbReference type="Proteomes" id="UP001189122">
    <property type="component" value="Unassembled WGS sequence"/>
</dbReference>
<comment type="catalytic activity">
    <reaction evidence="1">
        <text>4-amino-5-aminomethyl-2-methylpyrimidine + H2O = 4-amino-5-hydroxymethyl-2-methylpyrimidine + NH4(+)</text>
        <dbReference type="Rhea" id="RHEA:31799"/>
        <dbReference type="ChEBI" id="CHEBI:15377"/>
        <dbReference type="ChEBI" id="CHEBI:16892"/>
        <dbReference type="ChEBI" id="CHEBI:28938"/>
        <dbReference type="ChEBI" id="CHEBI:63416"/>
        <dbReference type="EC" id="3.5.99.2"/>
    </reaction>
</comment>
<evidence type="ECO:0000259" key="11">
    <source>
        <dbReference type="Pfam" id="PF03070"/>
    </source>
</evidence>
<accession>A0A7I8IBI3</accession>
<reference evidence="12 13" key="1">
    <citation type="submission" date="2019-12" db="EMBL/GenBank/DDBJ databases">
        <authorList>
            <person name="Scholz U."/>
            <person name="Mascher M."/>
            <person name="Fiebig A."/>
        </authorList>
    </citation>
    <scope>NUCLEOTIDE SEQUENCE</scope>
</reference>
<keyword evidence="13" id="KW-1185">Reference proteome</keyword>
<evidence type="ECO:0000256" key="4">
    <source>
        <dbReference type="ARBA" id="ARBA00022801"/>
    </source>
</evidence>
<sequence length="232" mass="26269">MAGEGTVEAAGGPAVIAGWMDKHREMYRRATKHPFVLSIRGGTVDLSSFKRWLEQDYVFVRGFVPFVASVLLKASRESDDETDMETILGGMASLYEELSWFRTEAFKWGLPLVDIIPRRANQDYCGFLRSLEEPEVDYTTTMVALWAIETVYQESFSLCLEDGSKTPPELMETCQRWGNAGFRGYCDSLRRIAERRLEMAQAGIQKNAEAAFERVLELEVSFWDMSSGSSPL</sequence>
<comment type="pathway">
    <text evidence="2">Cofactor biosynthesis; thiamine diphosphate biosynthesis.</text>
</comment>
<name>A0A7I8IBI3_SPIIN</name>
<evidence type="ECO:0000256" key="10">
    <source>
        <dbReference type="ARBA" id="ARBA00082825"/>
    </source>
</evidence>
<evidence type="ECO:0000256" key="2">
    <source>
        <dbReference type="ARBA" id="ARBA00004948"/>
    </source>
</evidence>
<evidence type="ECO:0000256" key="6">
    <source>
        <dbReference type="ARBA" id="ARBA00023157"/>
    </source>
</evidence>
<dbReference type="PANTHER" id="PTHR43198">
    <property type="entry name" value="BIFUNCTIONAL TH2 PROTEIN"/>
    <property type="match status" value="1"/>
</dbReference>
<dbReference type="InterPro" id="IPR004305">
    <property type="entry name" value="Thiaminase-2/PQQC"/>
</dbReference>